<keyword evidence="7" id="KW-0689">Ribosomal protein</keyword>
<dbReference type="SUPFAM" id="SSF53335">
    <property type="entry name" value="S-adenosyl-L-methionine-dependent methyltransferases"/>
    <property type="match status" value="1"/>
</dbReference>
<evidence type="ECO:0000256" key="4">
    <source>
        <dbReference type="ARBA" id="ARBA00022679"/>
    </source>
</evidence>
<keyword evidence="8" id="KW-1185">Reference proteome</keyword>
<gene>
    <name evidence="6 7" type="primary">prmA</name>
    <name evidence="7" type="ORF">GCM10011361_23470</name>
</gene>
<feature type="binding site" evidence="6">
    <location>
        <position position="129"/>
    </location>
    <ligand>
        <name>S-adenosyl-L-methionine</name>
        <dbReference type="ChEBI" id="CHEBI:59789"/>
    </ligand>
</feature>
<proteinExistence type="inferred from homology"/>
<protein>
    <recommendedName>
        <fullName evidence="6">Ribosomal protein L11 methyltransferase</fullName>
        <shortName evidence="6">L11 Mtase</shortName>
        <ecNumber evidence="6">2.1.1.-</ecNumber>
    </recommendedName>
</protein>
<comment type="function">
    <text evidence="6">Methylates ribosomal protein L11.</text>
</comment>
<comment type="subcellular location">
    <subcellularLocation>
        <location evidence="6">Cytoplasm</location>
    </subcellularLocation>
</comment>
<organism evidence="7 8">
    <name type="scientific">Muriicola marianensis</name>
    <dbReference type="NCBI Taxonomy" id="1324801"/>
    <lineage>
        <taxon>Bacteria</taxon>
        <taxon>Pseudomonadati</taxon>
        <taxon>Bacteroidota</taxon>
        <taxon>Flavobacteriia</taxon>
        <taxon>Flavobacteriales</taxon>
        <taxon>Flavobacteriaceae</taxon>
        <taxon>Muriicola</taxon>
    </lineage>
</organism>
<dbReference type="Gene3D" id="3.40.50.150">
    <property type="entry name" value="Vaccinia Virus protein VP39"/>
    <property type="match status" value="1"/>
</dbReference>
<keyword evidence="5 6" id="KW-0949">S-adenosyl-L-methionine</keyword>
<keyword evidence="7" id="KW-0687">Ribonucleoprotein</keyword>
<dbReference type="HAMAP" id="MF_00735">
    <property type="entry name" value="Methyltr_PrmA"/>
    <property type="match status" value="1"/>
</dbReference>
<keyword evidence="2 6" id="KW-0963">Cytoplasm</keyword>
<accession>A0ABQ1R706</accession>
<evidence type="ECO:0000256" key="6">
    <source>
        <dbReference type="HAMAP-Rule" id="MF_00735"/>
    </source>
</evidence>
<evidence type="ECO:0000313" key="7">
    <source>
        <dbReference type="EMBL" id="GGD56200.1"/>
    </source>
</evidence>
<dbReference type="EC" id="2.1.1.-" evidence="6"/>
<evidence type="ECO:0000313" key="8">
    <source>
        <dbReference type="Proteomes" id="UP000625780"/>
    </source>
</evidence>
<dbReference type="NCBIfam" id="NF001785">
    <property type="entry name" value="PRK00517.2-2"/>
    <property type="match status" value="1"/>
</dbReference>
<dbReference type="PANTHER" id="PTHR43648:SF1">
    <property type="entry name" value="ELECTRON TRANSFER FLAVOPROTEIN BETA SUBUNIT LYSINE METHYLTRANSFERASE"/>
    <property type="match status" value="1"/>
</dbReference>
<dbReference type="InterPro" id="IPR004498">
    <property type="entry name" value="Ribosomal_PrmA_MeTrfase"/>
</dbReference>
<evidence type="ECO:0000256" key="3">
    <source>
        <dbReference type="ARBA" id="ARBA00022603"/>
    </source>
</evidence>
<feature type="binding site" evidence="6">
    <location>
        <position position="172"/>
    </location>
    <ligand>
        <name>S-adenosyl-L-methionine</name>
        <dbReference type="ChEBI" id="CHEBI:59789"/>
    </ligand>
</feature>
<evidence type="ECO:0000256" key="1">
    <source>
        <dbReference type="ARBA" id="ARBA00009741"/>
    </source>
</evidence>
<dbReference type="CDD" id="cd02440">
    <property type="entry name" value="AdoMet_MTases"/>
    <property type="match status" value="1"/>
</dbReference>
<dbReference type="Proteomes" id="UP000625780">
    <property type="component" value="Unassembled WGS sequence"/>
</dbReference>
<dbReference type="GO" id="GO:0005840">
    <property type="term" value="C:ribosome"/>
    <property type="evidence" value="ECO:0007669"/>
    <property type="project" value="UniProtKB-KW"/>
</dbReference>
<evidence type="ECO:0000256" key="5">
    <source>
        <dbReference type="ARBA" id="ARBA00022691"/>
    </source>
</evidence>
<dbReference type="InterPro" id="IPR050078">
    <property type="entry name" value="Ribosomal_L11_MeTrfase_PrmA"/>
</dbReference>
<keyword evidence="3 6" id="KW-0489">Methyltransferase</keyword>
<dbReference type="GO" id="GO:0008168">
    <property type="term" value="F:methyltransferase activity"/>
    <property type="evidence" value="ECO:0007669"/>
    <property type="project" value="UniProtKB-KW"/>
</dbReference>
<feature type="binding site" evidence="6">
    <location>
        <position position="214"/>
    </location>
    <ligand>
        <name>S-adenosyl-L-methionine</name>
        <dbReference type="ChEBI" id="CHEBI:59789"/>
    </ligand>
</feature>
<dbReference type="EMBL" id="BMFH01000002">
    <property type="protein sequence ID" value="GGD56200.1"/>
    <property type="molecule type" value="Genomic_DNA"/>
</dbReference>
<comment type="catalytic activity">
    <reaction evidence="6">
        <text>L-lysyl-[protein] + 3 S-adenosyl-L-methionine = N(6),N(6),N(6)-trimethyl-L-lysyl-[protein] + 3 S-adenosyl-L-homocysteine + 3 H(+)</text>
        <dbReference type="Rhea" id="RHEA:54192"/>
        <dbReference type="Rhea" id="RHEA-COMP:9752"/>
        <dbReference type="Rhea" id="RHEA-COMP:13826"/>
        <dbReference type="ChEBI" id="CHEBI:15378"/>
        <dbReference type="ChEBI" id="CHEBI:29969"/>
        <dbReference type="ChEBI" id="CHEBI:57856"/>
        <dbReference type="ChEBI" id="CHEBI:59789"/>
        <dbReference type="ChEBI" id="CHEBI:61961"/>
    </reaction>
</comment>
<comment type="similarity">
    <text evidence="1 6">Belongs to the methyltransferase superfamily. PrmA family.</text>
</comment>
<dbReference type="InterPro" id="IPR029063">
    <property type="entry name" value="SAM-dependent_MTases_sf"/>
</dbReference>
<reference evidence="8" key="1">
    <citation type="journal article" date="2019" name="Int. J. Syst. Evol. Microbiol.">
        <title>The Global Catalogue of Microorganisms (GCM) 10K type strain sequencing project: providing services to taxonomists for standard genome sequencing and annotation.</title>
        <authorList>
            <consortium name="The Broad Institute Genomics Platform"/>
            <consortium name="The Broad Institute Genome Sequencing Center for Infectious Disease"/>
            <person name="Wu L."/>
            <person name="Ma J."/>
        </authorList>
    </citation>
    <scope>NUCLEOTIDE SEQUENCE [LARGE SCALE GENOMIC DNA]</scope>
    <source>
        <strain evidence="8">CGMCC 1.12606</strain>
    </source>
</reference>
<dbReference type="Pfam" id="PF06325">
    <property type="entry name" value="PrmA"/>
    <property type="match status" value="1"/>
</dbReference>
<dbReference type="PIRSF" id="PIRSF000401">
    <property type="entry name" value="RPL11_MTase"/>
    <property type="match status" value="1"/>
</dbReference>
<dbReference type="RefSeq" id="WP_188370965.1">
    <property type="nucleotide sequence ID" value="NZ_BMFH01000002.1"/>
</dbReference>
<feature type="binding site" evidence="6">
    <location>
        <position position="150"/>
    </location>
    <ligand>
        <name>S-adenosyl-L-methionine</name>
        <dbReference type="ChEBI" id="CHEBI:59789"/>
    </ligand>
</feature>
<keyword evidence="4 6" id="KW-0808">Transferase</keyword>
<name>A0ABQ1R706_9FLAO</name>
<sequence length="278" mass="31817">MSYPYLEYTFKVNPADPGRDILLAELSALPFESFEETENGLKAYVRKTDWREELLKEVHLLENPAFEVSYRWQEIPPENWNERWETHFEPIEIDERCRVRAPFHIQKDVQFDILIEPKMSFGTGHHATTHMMLEFLLDMDLAGKTVLDMGCGTAVLAILASMKGASEIDAVDIDPWSYENALENAEKNGQERIRVYQGDSSAIPQKKYDLILANINRNVLIDDIPVYVDHLEAGGCLLLSGFYDNDLKSITAHCNAHGLKLDNKKERNSWVAVKFLLG</sequence>
<evidence type="ECO:0000256" key="2">
    <source>
        <dbReference type="ARBA" id="ARBA00022490"/>
    </source>
</evidence>
<dbReference type="PANTHER" id="PTHR43648">
    <property type="entry name" value="ELECTRON TRANSFER FLAVOPROTEIN BETA SUBUNIT LYSINE METHYLTRANSFERASE"/>
    <property type="match status" value="1"/>
</dbReference>
<dbReference type="GO" id="GO:0032259">
    <property type="term" value="P:methylation"/>
    <property type="evidence" value="ECO:0007669"/>
    <property type="project" value="UniProtKB-KW"/>
</dbReference>
<comment type="caution">
    <text evidence="7">The sequence shown here is derived from an EMBL/GenBank/DDBJ whole genome shotgun (WGS) entry which is preliminary data.</text>
</comment>